<dbReference type="Proteomes" id="UP000219612">
    <property type="component" value="Unassembled WGS sequence"/>
</dbReference>
<dbReference type="InterPro" id="IPR017520">
    <property type="entry name" value="CHP03086"/>
</dbReference>
<evidence type="ECO:0000313" key="3">
    <source>
        <dbReference type="Proteomes" id="UP000219612"/>
    </source>
</evidence>
<gene>
    <name evidence="2" type="ORF">SAMN05421748_11149</name>
</gene>
<dbReference type="NCBIfam" id="TIGR03083">
    <property type="entry name" value="maleylpyruvate isomerase family mycothiol-dependent enzyme"/>
    <property type="match status" value="1"/>
</dbReference>
<dbReference type="SUPFAM" id="SSF109854">
    <property type="entry name" value="DinB/YfiT-like putative metalloenzymes"/>
    <property type="match status" value="1"/>
</dbReference>
<dbReference type="Pfam" id="PF11716">
    <property type="entry name" value="MDMPI_N"/>
    <property type="match status" value="1"/>
</dbReference>
<sequence length="185" mass="19883">MTTEISTLMAAAADRTLPVIREVRDDQLDEPTPCAEFRVRDLLNHLFQVVVNFQALAVREQPDFSTTPDVLTGDWRQRFADETATLITAWSDPAALEGSSPAMGLPQPVVANLALVDLTVHGWDLAQATGQSYEPDPAAVKVLTPVIAQMAPQGRKMGVFGDEVPAPEGASDFVRLLAASGRACV</sequence>
<dbReference type="InterPro" id="IPR034660">
    <property type="entry name" value="DinB/YfiT-like"/>
</dbReference>
<dbReference type="AlphaFoldDB" id="A0A285IRJ1"/>
<reference evidence="2 3" key="1">
    <citation type="submission" date="2017-09" db="EMBL/GenBank/DDBJ databases">
        <authorList>
            <person name="Ehlers B."/>
            <person name="Leendertz F.H."/>
        </authorList>
    </citation>
    <scope>NUCLEOTIDE SEQUENCE [LARGE SCALE GENOMIC DNA]</scope>
    <source>
        <strain evidence="2 3">CGMCC 4.6857</strain>
    </source>
</reference>
<evidence type="ECO:0000313" key="2">
    <source>
        <dbReference type="EMBL" id="SNY50582.1"/>
    </source>
</evidence>
<dbReference type="GO" id="GO:0046872">
    <property type="term" value="F:metal ion binding"/>
    <property type="evidence" value="ECO:0007669"/>
    <property type="project" value="InterPro"/>
</dbReference>
<name>A0A285IRJ1_9ACTN</name>
<dbReference type="RefSeq" id="WP_218854689.1">
    <property type="nucleotide sequence ID" value="NZ_OBDY01000011.1"/>
</dbReference>
<organism evidence="2 3">
    <name type="scientific">Paractinoplanes atraurantiacus</name>
    <dbReference type="NCBI Taxonomy" id="1036182"/>
    <lineage>
        <taxon>Bacteria</taxon>
        <taxon>Bacillati</taxon>
        <taxon>Actinomycetota</taxon>
        <taxon>Actinomycetes</taxon>
        <taxon>Micromonosporales</taxon>
        <taxon>Micromonosporaceae</taxon>
        <taxon>Paractinoplanes</taxon>
    </lineage>
</organism>
<dbReference type="InterPro" id="IPR024344">
    <property type="entry name" value="MDMPI_metal-binding"/>
</dbReference>
<dbReference type="NCBIfam" id="TIGR03086">
    <property type="entry name" value="TIGR03086 family metal-binding protein"/>
    <property type="match status" value="1"/>
</dbReference>
<protein>
    <submittedName>
        <fullName evidence="2">TIGR03086 family protein</fullName>
    </submittedName>
</protein>
<dbReference type="InterPro" id="IPR017517">
    <property type="entry name" value="Maleyloyr_isom"/>
</dbReference>
<keyword evidence="3" id="KW-1185">Reference proteome</keyword>
<proteinExistence type="predicted"/>
<feature type="domain" description="Mycothiol-dependent maleylpyruvate isomerase metal-binding" evidence="1">
    <location>
        <begin position="10"/>
        <end position="126"/>
    </location>
</feature>
<dbReference type="EMBL" id="OBDY01000011">
    <property type="protein sequence ID" value="SNY50582.1"/>
    <property type="molecule type" value="Genomic_DNA"/>
</dbReference>
<dbReference type="Gene3D" id="1.20.120.450">
    <property type="entry name" value="dinb family like domain"/>
    <property type="match status" value="1"/>
</dbReference>
<accession>A0A285IRJ1</accession>
<evidence type="ECO:0000259" key="1">
    <source>
        <dbReference type="Pfam" id="PF11716"/>
    </source>
</evidence>